<evidence type="ECO:0000313" key="2">
    <source>
        <dbReference type="EMBL" id="KAK2554148.1"/>
    </source>
</evidence>
<feature type="domain" description="Mutator-like transposase" evidence="1">
    <location>
        <begin position="6"/>
        <end position="70"/>
    </location>
</feature>
<evidence type="ECO:0000313" key="3">
    <source>
        <dbReference type="Proteomes" id="UP001249851"/>
    </source>
</evidence>
<dbReference type="Proteomes" id="UP001249851">
    <property type="component" value="Unassembled WGS sequence"/>
</dbReference>
<sequence>PLAWKNLVKEDRKGEASVFIVKCHLCGYLNTASTSMQHRTGKRGPLAQDVNTRLALGALNAGIGHTHTREREVGKAVELVANESRVVSCCKEREMAMAAGAECDSKRNQVRQIHWLYNLSQRQKFPNSSVLSQKVVNYLINTKTNLRNLQKQFNALYHTPLVTTTKCDVLWYRYKQNPAEYTHHELPYGKDLHGSSLQQAMQDLFSEYASPTVASKLAPCLDSQRNESLNGTIGSKNLKVRHCGGSESSDFRTACGVAQHNEGHNFICKTLIKTGINPGSHCRSYQQELDEKVSADKKRKSTKKIQN</sequence>
<reference evidence="2" key="2">
    <citation type="journal article" date="2023" name="Science">
        <title>Genomic signatures of disease resistance in endangered staghorn corals.</title>
        <authorList>
            <person name="Vollmer S.V."/>
            <person name="Selwyn J.D."/>
            <person name="Despard B.A."/>
            <person name="Roesel C.L."/>
        </authorList>
    </citation>
    <scope>NUCLEOTIDE SEQUENCE</scope>
    <source>
        <strain evidence="2">K2</strain>
    </source>
</reference>
<proteinExistence type="predicted"/>
<dbReference type="Pfam" id="PF20700">
    <property type="entry name" value="Mutator"/>
    <property type="match status" value="1"/>
</dbReference>
<accession>A0AAD9UY06</accession>
<keyword evidence="3" id="KW-1185">Reference proteome</keyword>
<organism evidence="2 3">
    <name type="scientific">Acropora cervicornis</name>
    <name type="common">Staghorn coral</name>
    <dbReference type="NCBI Taxonomy" id="6130"/>
    <lineage>
        <taxon>Eukaryota</taxon>
        <taxon>Metazoa</taxon>
        <taxon>Cnidaria</taxon>
        <taxon>Anthozoa</taxon>
        <taxon>Hexacorallia</taxon>
        <taxon>Scleractinia</taxon>
        <taxon>Astrocoeniina</taxon>
        <taxon>Acroporidae</taxon>
        <taxon>Acropora</taxon>
    </lineage>
</organism>
<dbReference type="AlphaFoldDB" id="A0AAD9UY06"/>
<comment type="caution">
    <text evidence="2">The sequence shown here is derived from an EMBL/GenBank/DDBJ whole genome shotgun (WGS) entry which is preliminary data.</text>
</comment>
<name>A0AAD9UY06_ACRCE</name>
<reference evidence="2" key="1">
    <citation type="journal article" date="2023" name="G3 (Bethesda)">
        <title>Whole genome assembly and annotation of the endangered Caribbean coral Acropora cervicornis.</title>
        <authorList>
            <person name="Selwyn J.D."/>
            <person name="Vollmer S.V."/>
        </authorList>
    </citation>
    <scope>NUCLEOTIDE SEQUENCE</scope>
    <source>
        <strain evidence="2">K2</strain>
    </source>
</reference>
<dbReference type="InterPro" id="IPR049012">
    <property type="entry name" value="Mutator_transp_dom"/>
</dbReference>
<feature type="non-terminal residue" evidence="2">
    <location>
        <position position="307"/>
    </location>
</feature>
<protein>
    <recommendedName>
        <fullName evidence="1">Mutator-like transposase domain-containing protein</fullName>
    </recommendedName>
</protein>
<evidence type="ECO:0000259" key="1">
    <source>
        <dbReference type="Pfam" id="PF20700"/>
    </source>
</evidence>
<gene>
    <name evidence="2" type="ORF">P5673_024503</name>
</gene>
<dbReference type="EMBL" id="JARQWQ010000072">
    <property type="protein sequence ID" value="KAK2554148.1"/>
    <property type="molecule type" value="Genomic_DNA"/>
</dbReference>